<name>A0A3E2GX81_SCYLI</name>
<feature type="non-terminal residue" evidence="2">
    <location>
        <position position="164"/>
    </location>
</feature>
<sequence length="164" mass="17746">MNCVGASLRAADAVREEEARNEWTSSRLQEGETEEWRKEEEGGGSKPAGVSEDAARASSALIMAPTNLQPNPADPGDRVDPDNPGATERDPSYSDTYILGSQSYCTYPLVRSGVDAVDYAHDYPRLEKGQGRVLTKFDTKVTASPMPRVTTLPAYPLVLRAAGQ</sequence>
<proteinExistence type="predicted"/>
<dbReference type="EMBL" id="NCSJ02000307">
    <property type="protein sequence ID" value="RFU25750.1"/>
    <property type="molecule type" value="Genomic_DNA"/>
</dbReference>
<feature type="non-terminal residue" evidence="2">
    <location>
        <position position="1"/>
    </location>
</feature>
<protein>
    <submittedName>
        <fullName evidence="2">Uncharacterized protein</fullName>
    </submittedName>
</protein>
<evidence type="ECO:0000313" key="3">
    <source>
        <dbReference type="Proteomes" id="UP000258309"/>
    </source>
</evidence>
<feature type="compositionally biased region" description="Basic and acidic residues" evidence="1">
    <location>
        <begin position="75"/>
        <end position="92"/>
    </location>
</feature>
<gene>
    <name evidence="2" type="ORF">B7463_g10586</name>
</gene>
<dbReference type="Proteomes" id="UP000258309">
    <property type="component" value="Unassembled WGS sequence"/>
</dbReference>
<accession>A0A3E2GX81</accession>
<organism evidence="2 3">
    <name type="scientific">Scytalidium lignicola</name>
    <name type="common">Hyphomycete</name>
    <dbReference type="NCBI Taxonomy" id="5539"/>
    <lineage>
        <taxon>Eukaryota</taxon>
        <taxon>Fungi</taxon>
        <taxon>Dikarya</taxon>
        <taxon>Ascomycota</taxon>
        <taxon>Pezizomycotina</taxon>
        <taxon>Leotiomycetes</taxon>
        <taxon>Leotiomycetes incertae sedis</taxon>
        <taxon>Scytalidium</taxon>
    </lineage>
</organism>
<feature type="region of interest" description="Disordered" evidence="1">
    <location>
        <begin position="1"/>
        <end position="95"/>
    </location>
</feature>
<evidence type="ECO:0000256" key="1">
    <source>
        <dbReference type="SAM" id="MobiDB-lite"/>
    </source>
</evidence>
<keyword evidence="3" id="KW-1185">Reference proteome</keyword>
<reference evidence="2 3" key="1">
    <citation type="submission" date="2018-05" db="EMBL/GenBank/DDBJ databases">
        <title>Draft genome sequence of Scytalidium lignicola DSM 105466, a ubiquitous saprotrophic fungus.</title>
        <authorList>
            <person name="Buettner E."/>
            <person name="Gebauer A.M."/>
            <person name="Hofrichter M."/>
            <person name="Liers C."/>
            <person name="Kellner H."/>
        </authorList>
    </citation>
    <scope>NUCLEOTIDE SEQUENCE [LARGE SCALE GENOMIC DNA]</scope>
    <source>
        <strain evidence="2 3">DSM 105466</strain>
    </source>
</reference>
<feature type="compositionally biased region" description="Basic and acidic residues" evidence="1">
    <location>
        <begin position="12"/>
        <end position="21"/>
    </location>
</feature>
<feature type="compositionally biased region" description="Basic and acidic residues" evidence="1">
    <location>
        <begin position="34"/>
        <end position="43"/>
    </location>
</feature>
<comment type="caution">
    <text evidence="2">The sequence shown here is derived from an EMBL/GenBank/DDBJ whole genome shotgun (WGS) entry which is preliminary data.</text>
</comment>
<evidence type="ECO:0000313" key="2">
    <source>
        <dbReference type="EMBL" id="RFU25750.1"/>
    </source>
</evidence>
<dbReference type="AlphaFoldDB" id="A0A3E2GX81"/>